<reference evidence="6" key="1">
    <citation type="submission" date="2025-08" db="UniProtKB">
        <authorList>
            <consortium name="Ensembl"/>
        </authorList>
    </citation>
    <scope>IDENTIFICATION</scope>
</reference>
<dbReference type="STRING" id="43700.ENSMALP00000003609"/>
<dbReference type="GO" id="GO:0001837">
    <property type="term" value="P:epithelial to mesenchymal transition"/>
    <property type="evidence" value="ECO:0007669"/>
    <property type="project" value="TreeGrafter"/>
</dbReference>
<feature type="domain" description="ZP" evidence="5">
    <location>
        <begin position="1"/>
        <end position="171"/>
    </location>
</feature>
<dbReference type="InterPro" id="IPR042235">
    <property type="entry name" value="ZP-C_dom"/>
</dbReference>
<evidence type="ECO:0000256" key="4">
    <source>
        <dbReference type="SAM" id="Phobius"/>
    </source>
</evidence>
<feature type="transmembrane region" description="Helical" evidence="4">
    <location>
        <begin position="196"/>
        <end position="218"/>
    </location>
</feature>
<dbReference type="GO" id="GO:0005539">
    <property type="term" value="F:glycosaminoglycan binding"/>
    <property type="evidence" value="ECO:0007669"/>
    <property type="project" value="TreeGrafter"/>
</dbReference>
<evidence type="ECO:0000313" key="7">
    <source>
        <dbReference type="Proteomes" id="UP000261600"/>
    </source>
</evidence>
<dbReference type="Proteomes" id="UP000261600">
    <property type="component" value="Unplaced"/>
</dbReference>
<dbReference type="GO" id="GO:0017015">
    <property type="term" value="P:regulation of transforming growth factor beta receptor signaling pathway"/>
    <property type="evidence" value="ECO:0007669"/>
    <property type="project" value="TreeGrafter"/>
</dbReference>
<keyword evidence="2" id="KW-1015">Disulfide bond</keyword>
<keyword evidence="4" id="KW-1133">Transmembrane helix</keyword>
<protein>
    <recommendedName>
        <fullName evidence="5">ZP domain-containing protein</fullName>
    </recommendedName>
</protein>
<dbReference type="InterPro" id="IPR055355">
    <property type="entry name" value="ZP-C"/>
</dbReference>
<evidence type="ECO:0000256" key="2">
    <source>
        <dbReference type="ARBA" id="ARBA00023157"/>
    </source>
</evidence>
<name>A0A3Q3IJI2_MONAL</name>
<keyword evidence="4" id="KW-0812">Transmembrane</keyword>
<evidence type="ECO:0000259" key="5">
    <source>
        <dbReference type="PROSITE" id="PS51034"/>
    </source>
</evidence>
<sequence length="251" mass="27278">ALPLSGAAAPGPPGPLGPAGPGPDSDLSRIPTSRHRSGPLLLLKLFVTGSYEQRRSGPCVITADHRIYVEVGVSASLSSLVRSCMVSPHSDPKKSPFWFVIREGCSSDPSVALEGAEEELQPLRFSFILRSVYNNSMQFLHCSLHLCVSDSTRRNPTKEAVKDCKDGLRIPALQSRSPRHQVEKRTAQQMVQIGPMMGIVFAAFVMGVTLMGGLWCIYNHTGNDTSFLLSLTSCGVNTSSHHFHKLLLLNQ</sequence>
<accession>A0A3Q3IJI2</accession>
<dbReference type="InterPro" id="IPR001507">
    <property type="entry name" value="ZP_dom"/>
</dbReference>
<keyword evidence="7" id="KW-1185">Reference proteome</keyword>
<dbReference type="GO" id="GO:0050431">
    <property type="term" value="F:transforming growth factor beta binding"/>
    <property type="evidence" value="ECO:0007669"/>
    <property type="project" value="TreeGrafter"/>
</dbReference>
<dbReference type="AlphaFoldDB" id="A0A3Q3IJI2"/>
<feature type="compositionally biased region" description="Pro residues" evidence="3">
    <location>
        <begin position="10"/>
        <end position="21"/>
    </location>
</feature>
<dbReference type="Gene3D" id="2.60.40.4100">
    <property type="entry name" value="Zona pellucida, ZP-C domain"/>
    <property type="match status" value="1"/>
</dbReference>
<evidence type="ECO:0000256" key="3">
    <source>
        <dbReference type="SAM" id="MobiDB-lite"/>
    </source>
</evidence>
<dbReference type="PANTHER" id="PTHR14002:SF56">
    <property type="entry name" value="TRANSFORMING GROWTH FACTOR BETA RECEPTOR TYPE 3-LIKE ISOFORM X1"/>
    <property type="match status" value="1"/>
</dbReference>
<dbReference type="GO" id="GO:0005024">
    <property type="term" value="F:transforming growth factor beta receptor activity"/>
    <property type="evidence" value="ECO:0007669"/>
    <property type="project" value="TreeGrafter"/>
</dbReference>
<dbReference type="PROSITE" id="PS51034">
    <property type="entry name" value="ZP_2"/>
    <property type="match status" value="1"/>
</dbReference>
<feature type="region of interest" description="Disordered" evidence="3">
    <location>
        <begin position="1"/>
        <end position="33"/>
    </location>
</feature>
<evidence type="ECO:0000313" key="6">
    <source>
        <dbReference type="Ensembl" id="ENSMALP00000003609.1"/>
    </source>
</evidence>
<reference evidence="6" key="2">
    <citation type="submission" date="2025-09" db="UniProtKB">
        <authorList>
            <consortium name="Ensembl"/>
        </authorList>
    </citation>
    <scope>IDENTIFICATION</scope>
</reference>
<keyword evidence="1" id="KW-0732">Signal</keyword>
<proteinExistence type="predicted"/>
<evidence type="ECO:0000256" key="1">
    <source>
        <dbReference type="ARBA" id="ARBA00022729"/>
    </source>
</evidence>
<dbReference type="GO" id="GO:0005114">
    <property type="term" value="F:type II transforming growth factor beta receptor binding"/>
    <property type="evidence" value="ECO:0007669"/>
    <property type="project" value="TreeGrafter"/>
</dbReference>
<dbReference type="GO" id="GO:0016477">
    <property type="term" value="P:cell migration"/>
    <property type="evidence" value="ECO:0007669"/>
    <property type="project" value="TreeGrafter"/>
</dbReference>
<keyword evidence="4" id="KW-0472">Membrane</keyword>
<dbReference type="Pfam" id="PF00100">
    <property type="entry name" value="Zona_pellucida"/>
    <property type="match status" value="1"/>
</dbReference>
<dbReference type="PANTHER" id="PTHR14002">
    <property type="entry name" value="ENDOGLIN/TGF-BETA RECEPTOR TYPE III"/>
    <property type="match status" value="1"/>
</dbReference>
<organism evidence="6 7">
    <name type="scientific">Monopterus albus</name>
    <name type="common">Swamp eel</name>
    <dbReference type="NCBI Taxonomy" id="43700"/>
    <lineage>
        <taxon>Eukaryota</taxon>
        <taxon>Metazoa</taxon>
        <taxon>Chordata</taxon>
        <taxon>Craniata</taxon>
        <taxon>Vertebrata</taxon>
        <taxon>Euteleostomi</taxon>
        <taxon>Actinopterygii</taxon>
        <taxon>Neopterygii</taxon>
        <taxon>Teleostei</taxon>
        <taxon>Neoteleostei</taxon>
        <taxon>Acanthomorphata</taxon>
        <taxon>Anabantaria</taxon>
        <taxon>Synbranchiformes</taxon>
        <taxon>Synbranchidae</taxon>
        <taxon>Monopterus</taxon>
    </lineage>
</organism>
<dbReference type="Ensembl" id="ENSMALT00000003702.1">
    <property type="protein sequence ID" value="ENSMALP00000003609.1"/>
    <property type="gene ID" value="ENSMALG00000002616.1"/>
</dbReference>
<dbReference type="GO" id="GO:0007179">
    <property type="term" value="P:transforming growth factor beta receptor signaling pathway"/>
    <property type="evidence" value="ECO:0007669"/>
    <property type="project" value="TreeGrafter"/>
</dbReference>